<keyword evidence="5 6" id="KW-0472">Membrane</keyword>
<protein>
    <recommendedName>
        <fullName evidence="6">Reticulon-like protein</fullName>
    </recommendedName>
</protein>
<evidence type="ECO:0000256" key="3">
    <source>
        <dbReference type="ARBA" id="ARBA00022824"/>
    </source>
</evidence>
<keyword evidence="2 6" id="KW-0812">Transmembrane</keyword>
<name>A0A9P4Z3J8_9HYPO</name>
<comment type="caution">
    <text evidence="9">The sequence shown here is derived from an EMBL/GenBank/DDBJ whole genome shotgun (WGS) entry which is preliminary data.</text>
</comment>
<feature type="compositionally biased region" description="Basic and acidic residues" evidence="7">
    <location>
        <begin position="300"/>
        <end position="309"/>
    </location>
</feature>
<feature type="region of interest" description="Disordered" evidence="7">
    <location>
        <begin position="263"/>
        <end position="309"/>
    </location>
</feature>
<organism evidence="9 10">
    <name type="scientific">Geosmithia morbida</name>
    <dbReference type="NCBI Taxonomy" id="1094350"/>
    <lineage>
        <taxon>Eukaryota</taxon>
        <taxon>Fungi</taxon>
        <taxon>Dikarya</taxon>
        <taxon>Ascomycota</taxon>
        <taxon>Pezizomycotina</taxon>
        <taxon>Sordariomycetes</taxon>
        <taxon>Hypocreomycetidae</taxon>
        <taxon>Hypocreales</taxon>
        <taxon>Bionectriaceae</taxon>
        <taxon>Geosmithia</taxon>
    </lineage>
</organism>
<evidence type="ECO:0000313" key="9">
    <source>
        <dbReference type="EMBL" id="KAF4126789.1"/>
    </source>
</evidence>
<dbReference type="Proteomes" id="UP000749293">
    <property type="component" value="Unassembled WGS sequence"/>
</dbReference>
<evidence type="ECO:0000256" key="1">
    <source>
        <dbReference type="ARBA" id="ARBA00004477"/>
    </source>
</evidence>
<evidence type="ECO:0000256" key="2">
    <source>
        <dbReference type="ARBA" id="ARBA00022692"/>
    </source>
</evidence>
<keyword evidence="10" id="KW-1185">Reference proteome</keyword>
<feature type="transmembrane region" description="Helical" evidence="6">
    <location>
        <begin position="186"/>
        <end position="205"/>
    </location>
</feature>
<evidence type="ECO:0000313" key="10">
    <source>
        <dbReference type="Proteomes" id="UP000749293"/>
    </source>
</evidence>
<feature type="compositionally biased region" description="Polar residues" evidence="7">
    <location>
        <begin position="9"/>
        <end position="36"/>
    </location>
</feature>
<dbReference type="OrthoDB" id="567788at2759"/>
<dbReference type="EMBL" id="JAANYQ010000001">
    <property type="protein sequence ID" value="KAF4126789.1"/>
    <property type="molecule type" value="Genomic_DNA"/>
</dbReference>
<feature type="domain" description="Reticulon" evidence="8">
    <location>
        <begin position="59"/>
        <end position="256"/>
    </location>
</feature>
<dbReference type="PROSITE" id="PS50845">
    <property type="entry name" value="RETICULON"/>
    <property type="match status" value="1"/>
</dbReference>
<dbReference type="GO" id="GO:0005789">
    <property type="term" value="C:endoplasmic reticulum membrane"/>
    <property type="evidence" value="ECO:0007669"/>
    <property type="project" value="UniProtKB-SubCell"/>
</dbReference>
<keyword evidence="3 6" id="KW-0256">Endoplasmic reticulum</keyword>
<feature type="transmembrane region" description="Helical" evidence="6">
    <location>
        <begin position="94"/>
        <end position="116"/>
    </location>
</feature>
<feature type="transmembrane region" description="Helical" evidence="6">
    <location>
        <begin position="158"/>
        <end position="180"/>
    </location>
</feature>
<evidence type="ECO:0000256" key="6">
    <source>
        <dbReference type="RuleBase" id="RU363132"/>
    </source>
</evidence>
<dbReference type="RefSeq" id="XP_035325441.1">
    <property type="nucleotide sequence ID" value="XM_035462511.1"/>
</dbReference>
<keyword evidence="4 6" id="KW-1133">Transmembrane helix</keyword>
<dbReference type="InterPro" id="IPR003388">
    <property type="entry name" value="Reticulon"/>
</dbReference>
<evidence type="ECO:0000256" key="5">
    <source>
        <dbReference type="ARBA" id="ARBA00023136"/>
    </source>
</evidence>
<reference evidence="9" key="1">
    <citation type="submission" date="2020-03" db="EMBL/GenBank/DDBJ databases">
        <title>Site-based positive gene gene selection in Geosmithia morbida across the United States reveals a broad range of putative effectors and factors for local host and environmental adapation.</title>
        <authorList>
            <person name="Onufrak A."/>
            <person name="Murdoch R.W."/>
            <person name="Gazis R."/>
            <person name="Huff M."/>
            <person name="Staton M."/>
            <person name="Klingeman W."/>
            <person name="Hadziabdic D."/>
        </authorList>
    </citation>
    <scope>NUCLEOTIDE SEQUENCE</scope>
    <source>
        <strain evidence="9">1262</strain>
    </source>
</reference>
<evidence type="ECO:0000256" key="4">
    <source>
        <dbReference type="ARBA" id="ARBA00022989"/>
    </source>
</evidence>
<feature type="transmembrane region" description="Helical" evidence="6">
    <location>
        <begin position="70"/>
        <end position="88"/>
    </location>
</feature>
<gene>
    <name evidence="9" type="ORF">GMORB2_0526</name>
</gene>
<feature type="region of interest" description="Disordered" evidence="7">
    <location>
        <begin position="1"/>
        <end position="49"/>
    </location>
</feature>
<dbReference type="Pfam" id="PF02453">
    <property type="entry name" value="Reticulon"/>
    <property type="match status" value="1"/>
</dbReference>
<dbReference type="GeneID" id="55966756"/>
<proteinExistence type="predicted"/>
<evidence type="ECO:0000256" key="7">
    <source>
        <dbReference type="SAM" id="MobiDB-lite"/>
    </source>
</evidence>
<comment type="subcellular location">
    <subcellularLocation>
        <location evidence="1 6">Endoplasmic reticulum membrane</location>
        <topology evidence="1 6">Multi-pass membrane protein</topology>
    </subcellularLocation>
</comment>
<sequence>MSEPAPSVFATTKASPVAQSVRNHTSKASSEFSSLAASRRTPENPAATGQPLTHYHSFFNELLSWKNPRASAVSFISIVTFILAARYLDATRWVLRLTWMTLGVTVAAELAGKLVLGNGLASQLRPRKYTTVSRETIDILVGDFHELINFVVIEAQRILYVENVSVSVAAAFSAFIGYHLTKLVPYWGLALISTVLAFTLPLVYITNQELIDGQLQNASDIVNAQYAQARSIAQKHASNVTALGKQYAGDSISKVQDLIRSRTGGAAKSAPVPSFPTAPTEEPEKVDLQAPDVPTEEPVAEAKQEEPLI</sequence>
<evidence type="ECO:0000259" key="8">
    <source>
        <dbReference type="PROSITE" id="PS50845"/>
    </source>
</evidence>
<accession>A0A9P4Z3J8</accession>
<dbReference type="AlphaFoldDB" id="A0A9P4Z3J8"/>